<dbReference type="Proteomes" id="UP000199372">
    <property type="component" value="Unassembled WGS sequence"/>
</dbReference>
<protein>
    <submittedName>
        <fullName evidence="1">Antirestriction protein</fullName>
    </submittedName>
</protein>
<evidence type="ECO:0000313" key="2">
    <source>
        <dbReference type="Proteomes" id="UP000199372"/>
    </source>
</evidence>
<name>A0A1H8C2Y1_9RHOB</name>
<organism evidence="1 2">
    <name type="scientific">Palleronia pelagia</name>
    <dbReference type="NCBI Taxonomy" id="387096"/>
    <lineage>
        <taxon>Bacteria</taxon>
        <taxon>Pseudomonadati</taxon>
        <taxon>Pseudomonadota</taxon>
        <taxon>Alphaproteobacteria</taxon>
        <taxon>Rhodobacterales</taxon>
        <taxon>Roseobacteraceae</taxon>
        <taxon>Palleronia</taxon>
    </lineage>
</organism>
<accession>A0A1H8C2Y1</accession>
<dbReference type="InterPro" id="IPR041895">
    <property type="entry name" value="ArdA_dom1"/>
</dbReference>
<dbReference type="AlphaFoldDB" id="A0A1H8C2Y1"/>
<reference evidence="2" key="1">
    <citation type="submission" date="2016-10" db="EMBL/GenBank/DDBJ databases">
        <authorList>
            <person name="Varghese N."/>
            <person name="Submissions S."/>
        </authorList>
    </citation>
    <scope>NUCLEOTIDE SEQUENCE [LARGE SCALE GENOMIC DNA]</scope>
    <source>
        <strain evidence="2">DSM 26893</strain>
    </source>
</reference>
<dbReference type="Pfam" id="PF07275">
    <property type="entry name" value="ArdA"/>
    <property type="match status" value="1"/>
</dbReference>
<dbReference type="EMBL" id="FOCM01000001">
    <property type="protein sequence ID" value="SEM89209.1"/>
    <property type="molecule type" value="Genomic_DNA"/>
</dbReference>
<evidence type="ECO:0000313" key="1">
    <source>
        <dbReference type="EMBL" id="SEM89209.1"/>
    </source>
</evidence>
<proteinExistence type="predicted"/>
<gene>
    <name evidence="1" type="ORF">SAMN04488011_101837</name>
</gene>
<dbReference type="InterPro" id="IPR009899">
    <property type="entry name" value="ArdA"/>
</dbReference>
<dbReference type="Gene3D" id="1.10.10.1190">
    <property type="entry name" value="Antirestriction protein ArdA, domain 3"/>
    <property type="match status" value="1"/>
</dbReference>
<dbReference type="RefSeq" id="WP_091844335.1">
    <property type="nucleotide sequence ID" value="NZ_FOCM01000001.1"/>
</dbReference>
<dbReference type="Gene3D" id="3.10.20.480">
    <property type="entry name" value="Antirestriction protein ArdA, domain 1"/>
    <property type="match status" value="1"/>
</dbReference>
<dbReference type="OrthoDB" id="944647at2"/>
<sequence>MEKLQGDIQIYVACLAAYNNGILHGCWIDAEQDAYHIYADIREMLASSPVEDAEEWAIHDHEGFEGADVSEYMGIEEVAELAAFIGEYGEIGGKLVGHFGDLGEARKAIEDAYAGEYRSLADFAEELTEETGQVPESLRFYIDYERMARDMEICDVFIIQTGFEQVHVFWSN</sequence>
<dbReference type="InterPro" id="IPR041893">
    <property type="entry name" value="ArdA_dom3"/>
</dbReference>
<keyword evidence="2" id="KW-1185">Reference proteome</keyword>